<sequence>MHSSLLPSLALICSLSPLAASTPLASKHNLYLATCTPPRECLLIICDTPDPFTAAAYYANGASATAKPTELATIADPASPWEGASRKGSFRNGVVTSTINVGAKALAKGELAGEAKLGTEEFVCFRDGQSKFTTTAGDGFDRKTVSCVADYWCASTS</sequence>
<keyword evidence="1" id="KW-0732">Signal</keyword>
<keyword evidence="3" id="KW-1185">Reference proteome</keyword>
<dbReference type="AlphaFoldDB" id="A0AAN6M346"/>
<accession>A0AAN6M346</accession>
<evidence type="ECO:0000313" key="3">
    <source>
        <dbReference type="Proteomes" id="UP001280581"/>
    </source>
</evidence>
<feature type="signal peptide" evidence="1">
    <location>
        <begin position="1"/>
        <end position="21"/>
    </location>
</feature>
<reference evidence="2 3" key="1">
    <citation type="submission" date="2021-02" db="EMBL/GenBank/DDBJ databases">
        <title>Genome assembly of Pseudopithomyces chartarum.</title>
        <authorList>
            <person name="Jauregui R."/>
            <person name="Singh J."/>
            <person name="Voisey C."/>
        </authorList>
    </citation>
    <scope>NUCLEOTIDE SEQUENCE [LARGE SCALE GENOMIC DNA]</scope>
    <source>
        <strain evidence="2 3">AGR01</strain>
    </source>
</reference>
<dbReference type="Proteomes" id="UP001280581">
    <property type="component" value="Unassembled WGS sequence"/>
</dbReference>
<evidence type="ECO:0000313" key="2">
    <source>
        <dbReference type="EMBL" id="KAK3210210.1"/>
    </source>
</evidence>
<protein>
    <submittedName>
        <fullName evidence="2">Uncharacterized protein</fullName>
    </submittedName>
</protein>
<dbReference type="EMBL" id="WVTA01000005">
    <property type="protein sequence ID" value="KAK3210210.1"/>
    <property type="molecule type" value="Genomic_DNA"/>
</dbReference>
<proteinExistence type="predicted"/>
<evidence type="ECO:0000256" key="1">
    <source>
        <dbReference type="SAM" id="SignalP"/>
    </source>
</evidence>
<gene>
    <name evidence="2" type="ORF">GRF29_44g2012127</name>
</gene>
<feature type="chain" id="PRO_5042817216" evidence="1">
    <location>
        <begin position="22"/>
        <end position="157"/>
    </location>
</feature>
<organism evidence="2 3">
    <name type="scientific">Pseudopithomyces chartarum</name>
    <dbReference type="NCBI Taxonomy" id="1892770"/>
    <lineage>
        <taxon>Eukaryota</taxon>
        <taxon>Fungi</taxon>
        <taxon>Dikarya</taxon>
        <taxon>Ascomycota</taxon>
        <taxon>Pezizomycotina</taxon>
        <taxon>Dothideomycetes</taxon>
        <taxon>Pleosporomycetidae</taxon>
        <taxon>Pleosporales</taxon>
        <taxon>Massarineae</taxon>
        <taxon>Didymosphaeriaceae</taxon>
        <taxon>Pseudopithomyces</taxon>
    </lineage>
</organism>
<name>A0AAN6M346_9PLEO</name>
<comment type="caution">
    <text evidence="2">The sequence shown here is derived from an EMBL/GenBank/DDBJ whole genome shotgun (WGS) entry which is preliminary data.</text>
</comment>